<dbReference type="GO" id="GO:0046872">
    <property type="term" value="F:metal ion binding"/>
    <property type="evidence" value="ECO:0007669"/>
    <property type="project" value="UniProtKB-KW"/>
</dbReference>
<feature type="domain" description="Cytochrome c" evidence="6">
    <location>
        <begin position="114"/>
        <end position="198"/>
    </location>
</feature>
<sequence>MKMNNRLAGLLLCTAFAAGLTSCDRTQRTGWEFAPNMYNSVGYEAQTQIDKNPVNPHGMNMRLPVEGTISRRNYHTTFATGDSTEVKDLMLYNLTKNDADKSDALANPIPLTPETLAEGEVLYKRYCSHCHGATGGADGKVADIYNGVPTYTSDAVKGLSAGRIFFTITHGKGRMWPHAAQVNPEERWKIVHFVQTLQKGS</sequence>
<keyword evidence="3 4" id="KW-0408">Iron</keyword>
<dbReference type="OrthoDB" id="9796771at2"/>
<reference key="1">
    <citation type="submission" date="2010-11" db="EMBL/GenBank/DDBJ databases">
        <title>The complete genome of Leadbetterella byssophila DSM 17132.</title>
        <authorList>
            <consortium name="US DOE Joint Genome Institute (JGI-PGF)"/>
            <person name="Lucas S."/>
            <person name="Copeland A."/>
            <person name="Lapidus A."/>
            <person name="Glavina del Rio T."/>
            <person name="Dalin E."/>
            <person name="Tice H."/>
            <person name="Bruce D."/>
            <person name="Goodwin L."/>
            <person name="Pitluck S."/>
            <person name="Kyrpides N."/>
            <person name="Mavromatis K."/>
            <person name="Ivanova N."/>
            <person name="Teshima H."/>
            <person name="Brettin T."/>
            <person name="Detter J.C."/>
            <person name="Han C."/>
            <person name="Tapia R."/>
            <person name="Land M."/>
            <person name="Hauser L."/>
            <person name="Markowitz V."/>
            <person name="Cheng J.-F."/>
            <person name="Hugenholtz P."/>
            <person name="Woyke T."/>
            <person name="Wu D."/>
            <person name="Tindall B."/>
            <person name="Pomrenke H.G."/>
            <person name="Brambilla E."/>
            <person name="Klenk H.-P."/>
            <person name="Eisen J.A."/>
        </authorList>
    </citation>
    <scope>NUCLEOTIDE SEQUENCE [LARGE SCALE GENOMIC DNA]</scope>
    <source>
        <strain>DSM 17132</strain>
    </source>
</reference>
<dbReference type="HOGENOM" id="CLU_088548_0_0_10"/>
<evidence type="ECO:0000256" key="1">
    <source>
        <dbReference type="ARBA" id="ARBA00022617"/>
    </source>
</evidence>
<accession>E4RV02</accession>
<reference evidence="7 8" key="2">
    <citation type="journal article" date="2011" name="Stand. Genomic Sci.">
        <title>Complete genome sequence of Leadbetterella byssophila type strain (4M15).</title>
        <authorList>
            <person name="Abt B."/>
            <person name="Teshima H."/>
            <person name="Lucas S."/>
            <person name="Lapidus A."/>
            <person name="Del Rio T.G."/>
            <person name="Nolan M."/>
            <person name="Tice H."/>
            <person name="Cheng J.F."/>
            <person name="Pitluck S."/>
            <person name="Liolios K."/>
            <person name="Pagani I."/>
            <person name="Ivanova N."/>
            <person name="Mavromatis K."/>
            <person name="Pati A."/>
            <person name="Tapia R."/>
            <person name="Han C."/>
            <person name="Goodwin L."/>
            <person name="Chen A."/>
            <person name="Palaniappan K."/>
            <person name="Land M."/>
            <person name="Hauser L."/>
            <person name="Chang Y.J."/>
            <person name="Jeffries C.D."/>
            <person name="Rohde M."/>
            <person name="Goker M."/>
            <person name="Tindall B.J."/>
            <person name="Detter J.C."/>
            <person name="Woyke T."/>
            <person name="Bristow J."/>
            <person name="Eisen J.A."/>
            <person name="Markowitz V."/>
            <person name="Hugenholtz P."/>
            <person name="Klenk H.P."/>
            <person name="Kyrpides N.C."/>
        </authorList>
    </citation>
    <scope>NUCLEOTIDE SEQUENCE [LARGE SCALE GENOMIC DNA]</scope>
    <source>
        <strain evidence="8">DSM 17132 / JCM 16389 / KACC 11308 / NBRC 106382 / 4M15</strain>
    </source>
</reference>
<dbReference type="Pfam" id="PF13442">
    <property type="entry name" value="Cytochrome_CBB3"/>
    <property type="match status" value="1"/>
</dbReference>
<gene>
    <name evidence="7" type="ordered locus">Lbys_2188</name>
</gene>
<evidence type="ECO:0000256" key="2">
    <source>
        <dbReference type="ARBA" id="ARBA00022723"/>
    </source>
</evidence>
<dbReference type="GO" id="GO:0009055">
    <property type="term" value="F:electron transfer activity"/>
    <property type="evidence" value="ECO:0007669"/>
    <property type="project" value="InterPro"/>
</dbReference>
<dbReference type="eggNOG" id="COG2010">
    <property type="taxonomic scope" value="Bacteria"/>
</dbReference>
<dbReference type="PANTHER" id="PTHR40394">
    <property type="entry name" value="LIPOPROTEIN-RELATED"/>
    <property type="match status" value="1"/>
</dbReference>
<dbReference type="PANTHER" id="PTHR40394:SF2">
    <property type="entry name" value="QUINOL:CYTOCHROME C OXIDOREDUCTASE MEMBRANE PROTEIN"/>
    <property type="match status" value="1"/>
</dbReference>
<keyword evidence="1 4" id="KW-0349">Heme</keyword>
<keyword evidence="5" id="KW-0732">Signal</keyword>
<dbReference type="KEGG" id="lby:Lbys_2188"/>
<dbReference type="STRING" id="649349.Lbys_2188"/>
<keyword evidence="2 4" id="KW-0479">Metal-binding</keyword>
<evidence type="ECO:0000313" key="8">
    <source>
        <dbReference type="Proteomes" id="UP000007435"/>
    </source>
</evidence>
<dbReference type="AlphaFoldDB" id="E4RV02"/>
<name>E4RV02_LEAB4</name>
<dbReference type="SUPFAM" id="SSF46626">
    <property type="entry name" value="Cytochrome c"/>
    <property type="match status" value="1"/>
</dbReference>
<evidence type="ECO:0000256" key="4">
    <source>
        <dbReference type="PROSITE-ProRule" id="PRU00433"/>
    </source>
</evidence>
<dbReference type="GO" id="GO:0020037">
    <property type="term" value="F:heme binding"/>
    <property type="evidence" value="ECO:0007669"/>
    <property type="project" value="InterPro"/>
</dbReference>
<dbReference type="InterPro" id="IPR009056">
    <property type="entry name" value="Cyt_c-like_dom"/>
</dbReference>
<feature type="chain" id="PRO_5003188161" evidence="5">
    <location>
        <begin position="18"/>
        <end position="201"/>
    </location>
</feature>
<dbReference type="PROSITE" id="PS51007">
    <property type="entry name" value="CYTC"/>
    <property type="match status" value="1"/>
</dbReference>
<feature type="signal peptide" evidence="5">
    <location>
        <begin position="1"/>
        <end position="17"/>
    </location>
</feature>
<evidence type="ECO:0000256" key="3">
    <source>
        <dbReference type="ARBA" id="ARBA00023004"/>
    </source>
</evidence>
<protein>
    <submittedName>
        <fullName evidence="7">Quinol:cytochrome c oxidoreductase monoheme cytochrome subunit</fullName>
    </submittedName>
</protein>
<dbReference type="Gene3D" id="1.10.760.10">
    <property type="entry name" value="Cytochrome c-like domain"/>
    <property type="match status" value="1"/>
</dbReference>
<organism evidence="7 8">
    <name type="scientific">Leadbetterella byssophila (strain DSM 17132 / JCM 16389 / KACC 11308 / NBRC 106382 / 4M15)</name>
    <dbReference type="NCBI Taxonomy" id="649349"/>
    <lineage>
        <taxon>Bacteria</taxon>
        <taxon>Pseudomonadati</taxon>
        <taxon>Bacteroidota</taxon>
        <taxon>Cytophagia</taxon>
        <taxon>Cytophagales</taxon>
        <taxon>Leadbetterellaceae</taxon>
        <taxon>Leadbetterella</taxon>
    </lineage>
</organism>
<evidence type="ECO:0000313" key="7">
    <source>
        <dbReference type="EMBL" id="ADQ17882.1"/>
    </source>
</evidence>
<dbReference type="PROSITE" id="PS51257">
    <property type="entry name" value="PROKAR_LIPOPROTEIN"/>
    <property type="match status" value="1"/>
</dbReference>
<proteinExistence type="predicted"/>
<evidence type="ECO:0000259" key="6">
    <source>
        <dbReference type="PROSITE" id="PS51007"/>
    </source>
</evidence>
<evidence type="ECO:0000256" key="5">
    <source>
        <dbReference type="SAM" id="SignalP"/>
    </source>
</evidence>
<dbReference type="EMBL" id="CP002305">
    <property type="protein sequence ID" value="ADQ17882.1"/>
    <property type="molecule type" value="Genomic_DNA"/>
</dbReference>
<dbReference type="InterPro" id="IPR036909">
    <property type="entry name" value="Cyt_c-like_dom_sf"/>
</dbReference>
<keyword evidence="8" id="KW-1185">Reference proteome</keyword>
<dbReference type="Proteomes" id="UP000007435">
    <property type="component" value="Chromosome"/>
</dbReference>